<gene>
    <name evidence="7" type="primary">rapZ</name>
    <name evidence="7" type="ORF">KOF26_01875</name>
</gene>
<keyword evidence="2 4" id="KW-0067">ATP-binding</keyword>
<feature type="domain" description="RapZ C-terminal" evidence="6">
    <location>
        <begin position="168"/>
        <end position="287"/>
    </location>
</feature>
<evidence type="ECO:0000256" key="3">
    <source>
        <dbReference type="ARBA" id="ARBA00023134"/>
    </source>
</evidence>
<dbReference type="PANTHER" id="PTHR30448:SF0">
    <property type="entry name" value="RNASE ADAPTER PROTEIN RAPZ"/>
    <property type="match status" value="1"/>
</dbReference>
<dbReference type="InterPro" id="IPR053931">
    <property type="entry name" value="RapZ_C"/>
</dbReference>
<proteinExistence type="inferred from homology"/>
<protein>
    <submittedName>
        <fullName evidence="7">RNase adapter RapZ</fullName>
    </submittedName>
</protein>
<name>A0ABS6BH86_9SPHN</name>
<dbReference type="InterPro" id="IPR005337">
    <property type="entry name" value="RapZ-like"/>
</dbReference>
<dbReference type="Pfam" id="PF03668">
    <property type="entry name" value="RapZ-like_N"/>
    <property type="match status" value="1"/>
</dbReference>
<evidence type="ECO:0000256" key="2">
    <source>
        <dbReference type="ARBA" id="ARBA00022840"/>
    </source>
</evidence>
<dbReference type="InterPro" id="IPR053930">
    <property type="entry name" value="RapZ-like_N"/>
</dbReference>
<sequence>MSEVVPQRVMIVTGLCGAGKTTALKTFEDLGWEVVDNIPVRLFDRLLGVAPAAHAPEERPLAIGLGSATRGFDGGRIVAELARSGHDVEIVFLDCADAELEHRFSATRHRHPLALDRPAALGIAEDRRQMAPLRARADHLIDTTGLTSNALQAELRQRFGSAGGQGTMTLAILSFAFSRGLPRAADLVFDMRYLRNPHWDVALRPLTGRDPAVADYIAGDPAYEESLERIEGLLNLLLPRYAGEGKSYVTVAFGCTGGKHRSVHAAERVAALLRCSGFSLTVQHRDLAHAAITQERPAGEHGAGGIE</sequence>
<reference evidence="7 8" key="1">
    <citation type="submission" date="2021-06" db="EMBL/GenBank/DDBJ databases">
        <title>Sphingomonas sp. XMGL2, whole genome shotgun sequencing project.</title>
        <authorList>
            <person name="Zhao G."/>
            <person name="Shen L."/>
        </authorList>
    </citation>
    <scope>NUCLEOTIDE SEQUENCE [LARGE SCALE GENOMIC DNA]</scope>
    <source>
        <strain evidence="7 8">XMGL2</strain>
    </source>
</reference>
<dbReference type="PIRSF" id="PIRSF005052">
    <property type="entry name" value="P-loopkin"/>
    <property type="match status" value="1"/>
</dbReference>
<accession>A0ABS6BH86</accession>
<keyword evidence="8" id="KW-1185">Reference proteome</keyword>
<feature type="binding site" evidence="4">
    <location>
        <begin position="14"/>
        <end position="21"/>
    </location>
    <ligand>
        <name>ATP</name>
        <dbReference type="ChEBI" id="CHEBI:30616"/>
    </ligand>
</feature>
<evidence type="ECO:0000259" key="6">
    <source>
        <dbReference type="Pfam" id="PF22740"/>
    </source>
</evidence>
<organism evidence="7 8">
    <name type="scientific">Sphingomonas quercus</name>
    <dbReference type="NCBI Taxonomy" id="2842451"/>
    <lineage>
        <taxon>Bacteria</taxon>
        <taxon>Pseudomonadati</taxon>
        <taxon>Pseudomonadota</taxon>
        <taxon>Alphaproteobacteria</taxon>
        <taxon>Sphingomonadales</taxon>
        <taxon>Sphingomonadaceae</taxon>
        <taxon>Sphingomonas</taxon>
    </lineage>
</organism>
<dbReference type="EMBL" id="JAHKRT010000001">
    <property type="protein sequence ID" value="MBU3076600.1"/>
    <property type="molecule type" value="Genomic_DNA"/>
</dbReference>
<dbReference type="NCBIfam" id="NF003828">
    <property type="entry name" value="PRK05416.1"/>
    <property type="match status" value="1"/>
</dbReference>
<evidence type="ECO:0000313" key="7">
    <source>
        <dbReference type="EMBL" id="MBU3076600.1"/>
    </source>
</evidence>
<evidence type="ECO:0000256" key="4">
    <source>
        <dbReference type="HAMAP-Rule" id="MF_00636"/>
    </source>
</evidence>
<comment type="caution">
    <text evidence="7">The sequence shown here is derived from an EMBL/GenBank/DDBJ whole genome shotgun (WGS) entry which is preliminary data.</text>
</comment>
<evidence type="ECO:0000256" key="1">
    <source>
        <dbReference type="ARBA" id="ARBA00022741"/>
    </source>
</evidence>
<keyword evidence="1 4" id="KW-0547">Nucleotide-binding</keyword>
<dbReference type="PANTHER" id="PTHR30448">
    <property type="entry name" value="RNASE ADAPTER PROTEIN RAPZ"/>
    <property type="match status" value="1"/>
</dbReference>
<dbReference type="Pfam" id="PF22740">
    <property type="entry name" value="PapZ_C"/>
    <property type="match status" value="1"/>
</dbReference>
<dbReference type="RefSeq" id="WP_216319070.1">
    <property type="nucleotide sequence ID" value="NZ_JAHKRT010000001.1"/>
</dbReference>
<keyword evidence="3 4" id="KW-0342">GTP-binding</keyword>
<comment type="caution">
    <text evidence="4">Lacks conserved residue(s) required for the propagation of feature annotation.</text>
</comment>
<feature type="domain" description="RapZ-like N-terminal" evidence="5">
    <location>
        <begin position="9"/>
        <end position="161"/>
    </location>
</feature>
<evidence type="ECO:0000313" key="8">
    <source>
        <dbReference type="Proteomes" id="UP000776276"/>
    </source>
</evidence>
<dbReference type="Proteomes" id="UP000776276">
    <property type="component" value="Unassembled WGS sequence"/>
</dbReference>
<evidence type="ECO:0000259" key="5">
    <source>
        <dbReference type="Pfam" id="PF03668"/>
    </source>
</evidence>
<dbReference type="HAMAP" id="MF_00636">
    <property type="entry name" value="RapZ_like"/>
    <property type="match status" value="1"/>
</dbReference>